<name>A0A285CY91_9BACI</name>
<evidence type="ECO:0000313" key="3">
    <source>
        <dbReference type="Proteomes" id="UP000219546"/>
    </source>
</evidence>
<dbReference type="Proteomes" id="UP000219546">
    <property type="component" value="Unassembled WGS sequence"/>
</dbReference>
<dbReference type="Gene3D" id="3.40.30.10">
    <property type="entry name" value="Glutaredoxin"/>
    <property type="match status" value="1"/>
</dbReference>
<protein>
    <submittedName>
        <fullName evidence="2">Thioredoxin</fullName>
    </submittedName>
</protein>
<dbReference type="CDD" id="cd02947">
    <property type="entry name" value="TRX_family"/>
    <property type="match status" value="1"/>
</dbReference>
<organism evidence="2 3">
    <name type="scientific">Bacillus oleivorans</name>
    <dbReference type="NCBI Taxonomy" id="1448271"/>
    <lineage>
        <taxon>Bacteria</taxon>
        <taxon>Bacillati</taxon>
        <taxon>Bacillota</taxon>
        <taxon>Bacilli</taxon>
        <taxon>Bacillales</taxon>
        <taxon>Bacillaceae</taxon>
        <taxon>Bacillus</taxon>
    </lineage>
</organism>
<dbReference type="Pfam" id="PF00085">
    <property type="entry name" value="Thioredoxin"/>
    <property type="match status" value="1"/>
</dbReference>
<gene>
    <name evidence="2" type="ORF">SAMN05877753_10644</name>
</gene>
<reference evidence="2 3" key="1">
    <citation type="submission" date="2017-08" db="EMBL/GenBank/DDBJ databases">
        <authorList>
            <person name="de Groot N.N."/>
        </authorList>
    </citation>
    <scope>NUCLEOTIDE SEQUENCE [LARGE SCALE GENOMIC DNA]</scope>
    <source>
        <strain evidence="2 3">JC228</strain>
    </source>
</reference>
<accession>A0A285CY91</accession>
<dbReference type="RefSeq" id="WP_097159213.1">
    <property type="nucleotide sequence ID" value="NZ_JBEPMQ010000005.1"/>
</dbReference>
<dbReference type="InterPro" id="IPR036249">
    <property type="entry name" value="Thioredoxin-like_sf"/>
</dbReference>
<feature type="domain" description="Thioredoxin" evidence="1">
    <location>
        <begin position="12"/>
        <end position="98"/>
    </location>
</feature>
<dbReference type="SUPFAM" id="SSF52833">
    <property type="entry name" value="Thioredoxin-like"/>
    <property type="match status" value="1"/>
</dbReference>
<keyword evidence="3" id="KW-1185">Reference proteome</keyword>
<dbReference type="EMBL" id="OAOP01000006">
    <property type="protein sequence ID" value="SNX72375.1"/>
    <property type="molecule type" value="Genomic_DNA"/>
</dbReference>
<evidence type="ECO:0000313" key="2">
    <source>
        <dbReference type="EMBL" id="SNX72375.1"/>
    </source>
</evidence>
<dbReference type="AlphaFoldDB" id="A0A285CY91"/>
<dbReference type="OrthoDB" id="5784238at2"/>
<sequence length="106" mass="12222">MDLLNREQAISRINQTGSYLLFLYTPMCGTCHISEKMLNVVEELEQNLPLGKTDINFIPEFAKEAEIESVPCLLFLKNGVIEQKLYAFQNVPHLYENIKAFQKADR</sequence>
<dbReference type="InterPro" id="IPR013766">
    <property type="entry name" value="Thioredoxin_domain"/>
</dbReference>
<evidence type="ECO:0000259" key="1">
    <source>
        <dbReference type="Pfam" id="PF00085"/>
    </source>
</evidence>
<proteinExistence type="predicted"/>